<evidence type="ECO:0000313" key="3">
    <source>
        <dbReference type="EMBL" id="MCK0530689.1"/>
    </source>
</evidence>
<evidence type="ECO:0000313" key="4">
    <source>
        <dbReference type="Proteomes" id="UP001203512"/>
    </source>
</evidence>
<dbReference type="Gene3D" id="1.20.120.450">
    <property type="entry name" value="dinb family like domain"/>
    <property type="match status" value="1"/>
</dbReference>
<dbReference type="PANTHER" id="PTHR37302">
    <property type="entry name" value="SLR1116 PROTEIN"/>
    <property type="match status" value="1"/>
</dbReference>
<protein>
    <submittedName>
        <fullName evidence="3">DinB family protein</fullName>
    </submittedName>
</protein>
<dbReference type="PANTHER" id="PTHR37302:SF1">
    <property type="entry name" value="PROTEIN DINB"/>
    <property type="match status" value="1"/>
</dbReference>
<evidence type="ECO:0000256" key="2">
    <source>
        <dbReference type="ARBA" id="ARBA00022723"/>
    </source>
</evidence>
<accession>A0ABT0DUF4</accession>
<dbReference type="Pfam" id="PF05163">
    <property type="entry name" value="DinB"/>
    <property type="match status" value="1"/>
</dbReference>
<keyword evidence="4" id="KW-1185">Reference proteome</keyword>
<reference evidence="3 4" key="1">
    <citation type="submission" date="2022-04" db="EMBL/GenBank/DDBJ databases">
        <authorList>
            <person name="Huq M.A."/>
        </authorList>
    </citation>
    <scope>NUCLEOTIDE SEQUENCE [LARGE SCALE GENOMIC DNA]</scope>
    <source>
        <strain evidence="3 4">MAH-33</strain>
    </source>
</reference>
<keyword evidence="2" id="KW-0479">Metal-binding</keyword>
<proteinExistence type="inferred from homology"/>
<evidence type="ECO:0000256" key="1">
    <source>
        <dbReference type="ARBA" id="ARBA00008635"/>
    </source>
</evidence>
<dbReference type="InterPro" id="IPR007837">
    <property type="entry name" value="DinB"/>
</dbReference>
<dbReference type="RefSeq" id="WP_247230273.1">
    <property type="nucleotide sequence ID" value="NZ_JALKHS010000006.1"/>
</dbReference>
<dbReference type="InterPro" id="IPR034660">
    <property type="entry name" value="DinB/YfiT-like"/>
</dbReference>
<organism evidence="3 4">
    <name type="scientific">Sphingobium agri</name>
    <dbReference type="NCBI Taxonomy" id="2933566"/>
    <lineage>
        <taxon>Bacteria</taxon>
        <taxon>Pseudomonadati</taxon>
        <taxon>Pseudomonadota</taxon>
        <taxon>Alphaproteobacteria</taxon>
        <taxon>Sphingomonadales</taxon>
        <taxon>Sphingomonadaceae</taxon>
        <taxon>Sphingobium</taxon>
    </lineage>
</organism>
<dbReference type="Proteomes" id="UP001203512">
    <property type="component" value="Unassembled WGS sequence"/>
</dbReference>
<dbReference type="SUPFAM" id="SSF109854">
    <property type="entry name" value="DinB/YfiT-like putative metalloenzymes"/>
    <property type="match status" value="1"/>
</dbReference>
<comment type="caution">
    <text evidence="3">The sequence shown here is derived from an EMBL/GenBank/DDBJ whole genome shotgun (WGS) entry which is preliminary data.</text>
</comment>
<dbReference type="EMBL" id="JALKHS010000006">
    <property type="protein sequence ID" value="MCK0530689.1"/>
    <property type="molecule type" value="Genomic_DNA"/>
</dbReference>
<gene>
    <name evidence="3" type="ORF">MU848_03710</name>
</gene>
<sequence>MIVSARDQIALMARYHGWATERLLKSIAPMPDDLYRKQCGLFFGSVHGSLNHLLLADSLIWYPRLSGGSVISRPLDAEIESDRAALESRLIIATAQWPRLIESLDEIALSGDLHFVMTTGQPRILSMAAALFHVFNHATHHRGQITAAMSMMGFEYEPLDLPQLIYSELA</sequence>
<comment type="similarity">
    <text evidence="1">Belongs to the DinB family.</text>
</comment>
<name>A0ABT0DUF4_9SPHN</name>